<dbReference type="AlphaFoldDB" id="A0AAJ0FHC6"/>
<dbReference type="RefSeq" id="XP_060278242.1">
    <property type="nucleotide sequence ID" value="XM_060426320.1"/>
</dbReference>
<name>A0AAJ0FHC6_9PEZI</name>
<evidence type="ECO:0000313" key="2">
    <source>
        <dbReference type="Proteomes" id="UP001244011"/>
    </source>
</evidence>
<gene>
    <name evidence="1" type="ORF">QBC33DRAFT_519906</name>
</gene>
<organism evidence="1 2">
    <name type="scientific">Phialemonium atrogriseum</name>
    <dbReference type="NCBI Taxonomy" id="1093897"/>
    <lineage>
        <taxon>Eukaryota</taxon>
        <taxon>Fungi</taxon>
        <taxon>Dikarya</taxon>
        <taxon>Ascomycota</taxon>
        <taxon>Pezizomycotina</taxon>
        <taxon>Sordariomycetes</taxon>
        <taxon>Sordariomycetidae</taxon>
        <taxon>Cephalothecales</taxon>
        <taxon>Cephalothecaceae</taxon>
        <taxon>Phialemonium</taxon>
    </lineage>
</organism>
<sequence>MPMQSLEDKNCVKTGLTKSLKKGNQVLQPDKCTWRSIEGLKRGKELVAKSTIIRLVMALVLGKKHSRRHPQRRLASIYDNVPLQRGNLAQKVLFLAGEVQPASI</sequence>
<dbReference type="EMBL" id="MU839044">
    <property type="protein sequence ID" value="KAK1762029.1"/>
    <property type="molecule type" value="Genomic_DNA"/>
</dbReference>
<keyword evidence="2" id="KW-1185">Reference proteome</keyword>
<comment type="caution">
    <text evidence="1">The sequence shown here is derived from an EMBL/GenBank/DDBJ whole genome shotgun (WGS) entry which is preliminary data.</text>
</comment>
<accession>A0AAJ0FHC6</accession>
<proteinExistence type="predicted"/>
<protein>
    <submittedName>
        <fullName evidence="1">Uncharacterized protein</fullName>
    </submittedName>
</protein>
<dbReference type="Proteomes" id="UP001244011">
    <property type="component" value="Unassembled WGS sequence"/>
</dbReference>
<evidence type="ECO:0000313" key="1">
    <source>
        <dbReference type="EMBL" id="KAK1762029.1"/>
    </source>
</evidence>
<reference evidence="1" key="1">
    <citation type="submission" date="2023-06" db="EMBL/GenBank/DDBJ databases">
        <title>Genome-scale phylogeny and comparative genomics of the fungal order Sordariales.</title>
        <authorList>
            <consortium name="Lawrence Berkeley National Laboratory"/>
            <person name="Hensen N."/>
            <person name="Bonometti L."/>
            <person name="Westerberg I."/>
            <person name="Brannstrom I.O."/>
            <person name="Guillou S."/>
            <person name="Cros-Aarteil S."/>
            <person name="Calhoun S."/>
            <person name="Haridas S."/>
            <person name="Kuo A."/>
            <person name="Mondo S."/>
            <person name="Pangilinan J."/>
            <person name="Riley R."/>
            <person name="Labutti K."/>
            <person name="Andreopoulos B."/>
            <person name="Lipzen A."/>
            <person name="Chen C."/>
            <person name="Yanf M."/>
            <person name="Daum C."/>
            <person name="Ng V."/>
            <person name="Clum A."/>
            <person name="Steindorff A."/>
            <person name="Ohm R."/>
            <person name="Martin F."/>
            <person name="Silar P."/>
            <person name="Natvig D."/>
            <person name="Lalanne C."/>
            <person name="Gautier V."/>
            <person name="Ament-Velasquez S.L."/>
            <person name="Kruys A."/>
            <person name="Hutchinson M.I."/>
            <person name="Powell A.J."/>
            <person name="Barry K."/>
            <person name="Miller A.N."/>
            <person name="Grigoriev I.V."/>
            <person name="Debuchy R."/>
            <person name="Gladieux P."/>
            <person name="Thoren M.H."/>
            <person name="Johannesson H."/>
        </authorList>
    </citation>
    <scope>NUCLEOTIDE SEQUENCE</scope>
    <source>
        <strain evidence="1">8032-3</strain>
    </source>
</reference>
<dbReference type="GeneID" id="85309507"/>